<reference evidence="1" key="1">
    <citation type="journal article" date="2020" name="Stud. Mycol.">
        <title>101 Dothideomycetes genomes: a test case for predicting lifestyles and emergence of pathogens.</title>
        <authorList>
            <person name="Haridas S."/>
            <person name="Albert R."/>
            <person name="Binder M."/>
            <person name="Bloem J."/>
            <person name="Labutti K."/>
            <person name="Salamov A."/>
            <person name="Andreopoulos B."/>
            <person name="Baker S."/>
            <person name="Barry K."/>
            <person name="Bills G."/>
            <person name="Bluhm B."/>
            <person name="Cannon C."/>
            <person name="Castanera R."/>
            <person name="Culley D."/>
            <person name="Daum C."/>
            <person name="Ezra D."/>
            <person name="Gonzalez J."/>
            <person name="Henrissat B."/>
            <person name="Kuo A."/>
            <person name="Liang C."/>
            <person name="Lipzen A."/>
            <person name="Lutzoni F."/>
            <person name="Magnuson J."/>
            <person name="Mondo S."/>
            <person name="Nolan M."/>
            <person name="Ohm R."/>
            <person name="Pangilinan J."/>
            <person name="Park H.-J."/>
            <person name="Ramirez L."/>
            <person name="Alfaro M."/>
            <person name="Sun H."/>
            <person name="Tritt A."/>
            <person name="Yoshinaga Y."/>
            <person name="Zwiers L.-H."/>
            <person name="Turgeon B."/>
            <person name="Goodwin S."/>
            <person name="Spatafora J."/>
            <person name="Crous P."/>
            <person name="Grigoriev I."/>
        </authorList>
    </citation>
    <scope>NUCLEOTIDE SEQUENCE</scope>
    <source>
        <strain evidence="1">ATCC 200398</strain>
    </source>
</reference>
<protein>
    <submittedName>
        <fullName evidence="1">Uncharacterized protein</fullName>
    </submittedName>
</protein>
<dbReference type="Proteomes" id="UP000799755">
    <property type="component" value="Unassembled WGS sequence"/>
</dbReference>
<proteinExistence type="predicted"/>
<organism evidence="1 2">
    <name type="scientific">Lindgomyces ingoldianus</name>
    <dbReference type="NCBI Taxonomy" id="673940"/>
    <lineage>
        <taxon>Eukaryota</taxon>
        <taxon>Fungi</taxon>
        <taxon>Dikarya</taxon>
        <taxon>Ascomycota</taxon>
        <taxon>Pezizomycotina</taxon>
        <taxon>Dothideomycetes</taxon>
        <taxon>Pleosporomycetidae</taxon>
        <taxon>Pleosporales</taxon>
        <taxon>Lindgomycetaceae</taxon>
        <taxon>Lindgomyces</taxon>
    </lineage>
</organism>
<dbReference type="EMBL" id="MU003502">
    <property type="protein sequence ID" value="KAF2472332.1"/>
    <property type="molecule type" value="Genomic_DNA"/>
</dbReference>
<comment type="caution">
    <text evidence="1">The sequence shown here is derived from an EMBL/GenBank/DDBJ whole genome shotgun (WGS) entry which is preliminary data.</text>
</comment>
<evidence type="ECO:0000313" key="2">
    <source>
        <dbReference type="Proteomes" id="UP000799755"/>
    </source>
</evidence>
<gene>
    <name evidence="1" type="ORF">BDR25DRAFT_353354</name>
</gene>
<name>A0ACB6R1E4_9PLEO</name>
<evidence type="ECO:0000313" key="1">
    <source>
        <dbReference type="EMBL" id="KAF2472332.1"/>
    </source>
</evidence>
<keyword evidence="2" id="KW-1185">Reference proteome</keyword>
<sequence length="328" mass="37319">MYRQSKKLQLEKQQIKTYRVCSSTLVSGTVFGFKGFQLWLYNVVYLVNSRQQRELLGCKSDICKRMCTDKEGCNSPPQNLVPSPFSLPLLTIDPNPYAPQHTEIPTFQSSPSHPPSNGNLNLDRLFWWWKDCGFCPYAAAASRSGYERSRTSRTMYLCHMMLISPFSSVRRKDKSNRTRKHVALTLPTLYAVHTLAVGAHSTCLAKWVHNPGVTIISIRGSEEGMKVHSQMTLTWNGFGINCQVRSEYFSSLSGASVEESLPYVSPWVPRNLLKWQVYPVTISWCKHLQLMQELLGSVGFIAGAALLIQYQRSQPYVLRLVDTSHYRP</sequence>
<accession>A0ACB6R1E4</accession>